<evidence type="ECO:0000256" key="8">
    <source>
        <dbReference type="SAM" id="Coils"/>
    </source>
</evidence>
<dbReference type="FunFam" id="3.40.850.10:FF:000058">
    <property type="entry name" value="kinesin-like protein KIN-14B isoform X1"/>
    <property type="match status" value="1"/>
</dbReference>
<evidence type="ECO:0000256" key="9">
    <source>
        <dbReference type="SAM" id="MobiDB-lite"/>
    </source>
</evidence>
<evidence type="ECO:0000256" key="2">
    <source>
        <dbReference type="ARBA" id="ARBA00022701"/>
    </source>
</evidence>
<dbReference type="GO" id="GO:0009903">
    <property type="term" value="P:chloroplast avoidance movement"/>
    <property type="evidence" value="ECO:0007669"/>
    <property type="project" value="UniProtKB-ARBA"/>
</dbReference>
<accession>A0A6A4KXR7</accession>
<keyword evidence="6 7" id="KW-0505">Motor protein</keyword>
<comment type="similarity">
    <text evidence="1">Belongs to the TRAFAC class myosin-kinesin ATPase superfamily. Kinesin family. KIN-14 subfamily.</text>
</comment>
<dbReference type="EMBL" id="QEFC01002810">
    <property type="protein sequence ID" value="KAE9450470.1"/>
    <property type="molecule type" value="Genomic_DNA"/>
</dbReference>
<dbReference type="OrthoDB" id="3176171at2759"/>
<dbReference type="PROSITE" id="PS50067">
    <property type="entry name" value="KINESIN_MOTOR_2"/>
    <property type="match status" value="1"/>
</dbReference>
<dbReference type="GO" id="GO:0003777">
    <property type="term" value="F:microtubule motor activity"/>
    <property type="evidence" value="ECO:0007669"/>
    <property type="project" value="InterPro"/>
</dbReference>
<feature type="domain" description="Kinesin motor" evidence="10">
    <location>
        <begin position="145"/>
        <end position="459"/>
    </location>
</feature>
<dbReference type="GO" id="GO:0007018">
    <property type="term" value="P:microtubule-based movement"/>
    <property type="evidence" value="ECO:0007669"/>
    <property type="project" value="InterPro"/>
</dbReference>
<protein>
    <recommendedName>
        <fullName evidence="10">Kinesin motor domain-containing protein</fullName>
    </recommendedName>
</protein>
<feature type="region of interest" description="Disordered" evidence="9">
    <location>
        <begin position="1322"/>
        <end position="1363"/>
    </location>
</feature>
<evidence type="ECO:0000256" key="6">
    <source>
        <dbReference type="ARBA" id="ARBA00023175"/>
    </source>
</evidence>
<feature type="coiled-coil region" evidence="8">
    <location>
        <begin position="649"/>
        <end position="680"/>
    </location>
</feature>
<keyword evidence="2" id="KW-0493">Microtubule</keyword>
<dbReference type="Gene3D" id="3.40.850.10">
    <property type="entry name" value="Kinesin motor domain"/>
    <property type="match status" value="2"/>
</dbReference>
<proteinExistence type="inferred from homology"/>
<dbReference type="InterPro" id="IPR027640">
    <property type="entry name" value="Kinesin-like_fam"/>
</dbReference>
<feature type="region of interest" description="Disordered" evidence="9">
    <location>
        <begin position="1497"/>
        <end position="1530"/>
    </location>
</feature>
<dbReference type="SUPFAM" id="SSF52540">
    <property type="entry name" value="P-loop containing nucleoside triphosphate hydrolases"/>
    <property type="match status" value="1"/>
</dbReference>
<dbReference type="PANTHER" id="PTHR47972:SF22">
    <property type="entry name" value="KINESIN-LIKE PROTEIN KIN-14A-RELATED"/>
    <property type="match status" value="1"/>
</dbReference>
<feature type="coiled-coil region" evidence="8">
    <location>
        <begin position="493"/>
        <end position="527"/>
    </location>
</feature>
<feature type="binding site" evidence="7">
    <location>
        <begin position="226"/>
        <end position="233"/>
    </location>
    <ligand>
        <name>ATP</name>
        <dbReference type="ChEBI" id="CHEBI:30616"/>
    </ligand>
</feature>
<keyword evidence="12" id="KW-1185">Reference proteome</keyword>
<dbReference type="InterPro" id="IPR027417">
    <property type="entry name" value="P-loop_NTPase"/>
</dbReference>
<feature type="region of interest" description="Disordered" evidence="9">
    <location>
        <begin position="860"/>
        <end position="885"/>
    </location>
</feature>
<evidence type="ECO:0000256" key="5">
    <source>
        <dbReference type="ARBA" id="ARBA00023054"/>
    </source>
</evidence>
<dbReference type="SMART" id="SM00129">
    <property type="entry name" value="KISc"/>
    <property type="match status" value="1"/>
</dbReference>
<comment type="caution">
    <text evidence="11">The sequence shown here is derived from an EMBL/GenBank/DDBJ whole genome shotgun (WGS) entry which is preliminary data.</text>
</comment>
<evidence type="ECO:0000313" key="12">
    <source>
        <dbReference type="Proteomes" id="UP000428333"/>
    </source>
</evidence>
<dbReference type="GO" id="GO:0005886">
    <property type="term" value="C:plasma membrane"/>
    <property type="evidence" value="ECO:0007669"/>
    <property type="project" value="UniProtKB-ARBA"/>
</dbReference>
<feature type="region of interest" description="Disordered" evidence="9">
    <location>
        <begin position="682"/>
        <end position="725"/>
    </location>
</feature>
<evidence type="ECO:0000256" key="1">
    <source>
        <dbReference type="ARBA" id="ARBA00010899"/>
    </source>
</evidence>
<dbReference type="GO" id="GO:0005524">
    <property type="term" value="F:ATP binding"/>
    <property type="evidence" value="ECO:0007669"/>
    <property type="project" value="UniProtKB-UniRule"/>
</dbReference>
<evidence type="ECO:0000256" key="3">
    <source>
        <dbReference type="ARBA" id="ARBA00022741"/>
    </source>
</evidence>
<dbReference type="GO" id="GO:0005829">
    <property type="term" value="C:cytosol"/>
    <property type="evidence" value="ECO:0007669"/>
    <property type="project" value="UniProtKB-ARBA"/>
</dbReference>
<dbReference type="GO" id="GO:0008017">
    <property type="term" value="F:microtubule binding"/>
    <property type="evidence" value="ECO:0007669"/>
    <property type="project" value="InterPro"/>
</dbReference>
<dbReference type="GO" id="GO:0005874">
    <property type="term" value="C:microtubule"/>
    <property type="evidence" value="ECO:0007669"/>
    <property type="project" value="UniProtKB-KW"/>
</dbReference>
<reference evidence="11 12" key="1">
    <citation type="journal article" date="2019" name="Genome Biol. Evol.">
        <title>The Rhododendron genome and chromosomal organization provide insight into shared whole-genome duplications across the heath family (Ericaceae).</title>
        <authorList>
            <person name="Soza V.L."/>
            <person name="Lindsley D."/>
            <person name="Waalkes A."/>
            <person name="Ramage E."/>
            <person name="Patwardhan R.P."/>
            <person name="Burton J.N."/>
            <person name="Adey A."/>
            <person name="Kumar A."/>
            <person name="Qiu R."/>
            <person name="Shendure J."/>
            <person name="Hall B."/>
        </authorList>
    </citation>
    <scope>NUCLEOTIDE SEQUENCE [LARGE SCALE GENOMIC DNA]</scope>
    <source>
        <strain evidence="11">RSF 1966-606</strain>
    </source>
</reference>
<gene>
    <name evidence="11" type="ORF">C3L33_17632</name>
</gene>
<feature type="compositionally biased region" description="Basic and acidic residues" evidence="9">
    <location>
        <begin position="1339"/>
        <end position="1358"/>
    </location>
</feature>
<organism evidence="11 12">
    <name type="scientific">Rhododendron williamsianum</name>
    <dbReference type="NCBI Taxonomy" id="262921"/>
    <lineage>
        <taxon>Eukaryota</taxon>
        <taxon>Viridiplantae</taxon>
        <taxon>Streptophyta</taxon>
        <taxon>Embryophyta</taxon>
        <taxon>Tracheophyta</taxon>
        <taxon>Spermatophyta</taxon>
        <taxon>Magnoliopsida</taxon>
        <taxon>eudicotyledons</taxon>
        <taxon>Gunneridae</taxon>
        <taxon>Pentapetalae</taxon>
        <taxon>asterids</taxon>
        <taxon>Ericales</taxon>
        <taxon>Ericaceae</taxon>
        <taxon>Ericoideae</taxon>
        <taxon>Rhodoreae</taxon>
        <taxon>Rhododendron</taxon>
    </lineage>
</organism>
<dbReference type="GO" id="GO:0031022">
    <property type="term" value="P:nuclear migration along microfilament"/>
    <property type="evidence" value="ECO:0007669"/>
    <property type="project" value="UniProtKB-ARBA"/>
</dbReference>
<keyword evidence="5 8" id="KW-0175">Coiled coil</keyword>
<sequence length="1559" mass="171734">EEVRRTEAAAFFAPGEAVLGFRVVVFVAFRCLEACTGVQAPEIEGQRKHCLFCSLPFPVIIHLFFNCVTSSGQLAREDYLELRQEASDLQDYSNAKLDRVTRYLGVLADKTRKLDQAAFETEARISPLINEKKKLFNDLLTAKGSVKVFCRTRPLFEDEGPSVVEYPDDFTIRIPTGDDNVANLKKDFEFDRVYGPHVGQAELFGAVQPFVQSALDGYNVSIFAYGQTGSGKTHTLEGSSHDRGLYARSFEELFDLSNSDTTSTSRFEFSVSVFEIYNEQIRDLLSEPRNGFPKIQIGSSDSLINLVQEKVDNPLDFSRVLRVAFQNRGNDLLKFNFSHLYVFFFVPLISRPWLCFSRDSDLEKHSVLLCVKRLQILCVVIQLHVLTVYVCICRLGDVLSSLTSKKEFIPYENSMLTKVLSDSLGGSAKTLMIVNVCPNLSNLSETLSSLNFSARARNAVLSLGNRDTIKKWRDVVSSADLFLILTTGSDVLANDARKELYDKEKEINDLKQEVLALRKALKDANDQCVLLFNEVQKAWKVSFTLHLHSLVGAVRKHHAAEKHKIEKDQNAQLRNQVALLLQLEQDHKLQIQQRDSTVQTLQAKLKSIESQLNEALHARELGSDSRSVAQPIPKAAGDAMDSIAVTKKLEEELLKRDALIERLHEENEKLFDRLTEKTNLVGSPQVSSPLPKGPVNVQARDFGRTDSNNNGRPAKVSPSPLAQDNNQGTIALVKSGSEQVKTTPAGEYLTAALNEFDPEQYDSLAAISDGANKLLMLDAYYHFHCTVLAAVIKAGASREHEILAEIRDAVFSFIRKMEPKRVMDTMLVSRVRILYIRSLLSRSPELQSIKVSPVERFLEKTNTGHSRSSSRGSSPGRSPLHYDPSRNSLVGEQIQGFKVNIKPEKKSKLSAVVLKMRGIDQHFGSNVGNKALAALFVHTPAGELQRQIRSWLAENFDFLSVTGGDAVGGTAGQLELLSTAIMDGWMAGLGAALPPSTDALGQLLSEYSKRVYSSQLQHLKDIAGTLATEQAEDPAQVAKLRSALESVDHKRRKILQQMRSDAALLTLQGDGSPVKNPSTAAEDARLASLISLDGLLKQVKDIIRQSSRMPSLLDVDHPCAQRHIADARRLIEFNTGSTTPFIIKCGANSNSELVIKADARVQEPKGGEIVRVVPKPTVLENMGLEEMKQVFSQLPEALSLLALARTADGTGSILEAVQDFGHEGSALRDLVGELEKGGVLKDRTNGGGSYADAVKGIEKGAHKTCVRIPPSGNGWLFRSAVAKLHKQIPADVFRKEVQSHENRKVTIMDDVSMVEDSLAVKSPVQFGNQRDEEDEDDHVSDSKGEKVNEAEVESEKGDPQQGLINDLGAEVTHVLNIGAAHSPKAADLILIEQRITEDLEGAGDSWVPDSYVSSPMETSSLGPGQGPIQEAQGNLVLAQPGGEATNSSGDIIPSQGILLPYSQSNLRVSQTHGINLMVDLNSAGVRRRRRRLLTEMYDSQEQFSEGQGEEDQVGSPHSEPYDGEALSPSKEVQATLAVGLSLNLQFKGNEERLLRKMME</sequence>
<evidence type="ECO:0000256" key="7">
    <source>
        <dbReference type="PROSITE-ProRule" id="PRU00283"/>
    </source>
</evidence>
<feature type="non-terminal residue" evidence="11">
    <location>
        <position position="1559"/>
    </location>
</feature>
<evidence type="ECO:0000256" key="4">
    <source>
        <dbReference type="ARBA" id="ARBA00022840"/>
    </source>
</evidence>
<feature type="compositionally biased region" description="Low complexity" evidence="9">
    <location>
        <begin position="866"/>
        <end position="879"/>
    </location>
</feature>
<name>A0A6A4KXR7_9ERIC</name>
<keyword evidence="4 7" id="KW-0067">ATP-binding</keyword>
<dbReference type="Pfam" id="PF00225">
    <property type="entry name" value="Kinesin"/>
    <property type="match status" value="2"/>
</dbReference>
<dbReference type="InterPro" id="IPR001752">
    <property type="entry name" value="Kinesin_motor_dom"/>
</dbReference>
<evidence type="ECO:0000259" key="10">
    <source>
        <dbReference type="PROSITE" id="PS50067"/>
    </source>
</evidence>
<dbReference type="PANTHER" id="PTHR47972">
    <property type="entry name" value="KINESIN-LIKE PROTEIN KLP-3"/>
    <property type="match status" value="1"/>
</dbReference>
<dbReference type="GO" id="GO:0009904">
    <property type="term" value="P:chloroplast accumulation movement"/>
    <property type="evidence" value="ECO:0007669"/>
    <property type="project" value="UniProtKB-ARBA"/>
</dbReference>
<evidence type="ECO:0000313" key="11">
    <source>
        <dbReference type="EMBL" id="KAE9450470.1"/>
    </source>
</evidence>
<dbReference type="InterPro" id="IPR036961">
    <property type="entry name" value="Kinesin_motor_dom_sf"/>
</dbReference>
<dbReference type="Proteomes" id="UP000428333">
    <property type="component" value="Linkage Group LG10"/>
</dbReference>
<dbReference type="PRINTS" id="PR00380">
    <property type="entry name" value="KINESINHEAVY"/>
</dbReference>
<keyword evidence="3 7" id="KW-0547">Nucleotide-binding</keyword>
<feature type="non-terminal residue" evidence="11">
    <location>
        <position position="1"/>
    </location>
</feature>